<dbReference type="Pfam" id="PF02885">
    <property type="entry name" value="Glycos_trans_3N"/>
    <property type="match status" value="1"/>
</dbReference>
<dbReference type="InterPro" id="IPR018090">
    <property type="entry name" value="Pyrmidine_PPas_bac/euk"/>
</dbReference>
<evidence type="ECO:0000256" key="8">
    <source>
        <dbReference type="ARBA" id="ARBA00022679"/>
    </source>
</evidence>
<dbReference type="NCBIfam" id="NF004747">
    <property type="entry name" value="PRK06078.1"/>
    <property type="match status" value="1"/>
</dbReference>
<dbReference type="InterPro" id="IPR017872">
    <property type="entry name" value="Pyrmidine_PPase_CS"/>
</dbReference>
<dbReference type="PANTHER" id="PTHR10515">
    <property type="entry name" value="THYMIDINE PHOSPHORYLASE"/>
    <property type="match status" value="1"/>
</dbReference>
<dbReference type="InterPro" id="IPR017459">
    <property type="entry name" value="Glycosyl_Trfase_fam3_N_dom"/>
</dbReference>
<evidence type="ECO:0000256" key="2">
    <source>
        <dbReference type="ARBA" id="ARBA00003877"/>
    </source>
</evidence>
<dbReference type="PANTHER" id="PTHR10515:SF0">
    <property type="entry name" value="THYMIDINE PHOSPHORYLASE"/>
    <property type="match status" value="1"/>
</dbReference>
<dbReference type="InterPro" id="IPR000053">
    <property type="entry name" value="Thymidine/pyrmidine_PPase"/>
</dbReference>
<comment type="catalytic activity">
    <reaction evidence="1">
        <text>2'-deoxyuridine + phosphate = 2-deoxy-alpha-D-ribose 1-phosphate + uracil</text>
        <dbReference type="Rhea" id="RHEA:22824"/>
        <dbReference type="ChEBI" id="CHEBI:16450"/>
        <dbReference type="ChEBI" id="CHEBI:17568"/>
        <dbReference type="ChEBI" id="CHEBI:43474"/>
        <dbReference type="ChEBI" id="CHEBI:57259"/>
        <dbReference type="EC" id="2.4.2.2"/>
    </reaction>
</comment>
<dbReference type="EC" id="2.4.2.2" evidence="5"/>
<dbReference type="PIRSF" id="PIRSF000478">
    <property type="entry name" value="TP_PyNP"/>
    <property type="match status" value="1"/>
</dbReference>
<feature type="domain" description="Pyrimidine nucleoside phosphorylase C-terminal" evidence="11">
    <location>
        <begin position="345"/>
        <end position="419"/>
    </location>
</feature>
<dbReference type="InterPro" id="IPR035902">
    <property type="entry name" value="Nuc_phospho_transferase"/>
</dbReference>
<evidence type="ECO:0000256" key="9">
    <source>
        <dbReference type="ARBA" id="ARBA00048453"/>
    </source>
</evidence>
<evidence type="ECO:0000259" key="11">
    <source>
        <dbReference type="SMART" id="SM00941"/>
    </source>
</evidence>
<keyword evidence="7 12" id="KW-0328">Glycosyltransferase</keyword>
<dbReference type="SUPFAM" id="SSF52418">
    <property type="entry name" value="Nucleoside phosphorylase/phosphoribosyltransferase catalytic domain"/>
    <property type="match status" value="1"/>
</dbReference>
<comment type="caution">
    <text evidence="12">The sequence shown here is derived from an EMBL/GenBank/DDBJ whole genome shotgun (WGS) entry which is preliminary data.</text>
</comment>
<evidence type="ECO:0000256" key="3">
    <source>
        <dbReference type="ARBA" id="ARBA00006915"/>
    </source>
</evidence>
<protein>
    <recommendedName>
        <fullName evidence="6">Pyrimidine-nucleoside phosphorylase</fullName>
        <ecNumber evidence="5">2.4.2.2</ecNumber>
    </recommendedName>
</protein>
<comment type="catalytic activity">
    <reaction evidence="9">
        <text>uridine + phosphate = alpha-D-ribose 1-phosphate + uracil</text>
        <dbReference type="Rhea" id="RHEA:24388"/>
        <dbReference type="ChEBI" id="CHEBI:16704"/>
        <dbReference type="ChEBI" id="CHEBI:17568"/>
        <dbReference type="ChEBI" id="CHEBI:43474"/>
        <dbReference type="ChEBI" id="CHEBI:57720"/>
        <dbReference type="EC" id="2.4.2.2"/>
    </reaction>
</comment>
<name>A0A9D1DLK2_9FIRM</name>
<dbReference type="SUPFAM" id="SSF54680">
    <property type="entry name" value="Pyrimidine nucleoside phosphorylase C-terminal domain"/>
    <property type="match status" value="1"/>
</dbReference>
<dbReference type="Proteomes" id="UP000824238">
    <property type="component" value="Unassembled WGS sequence"/>
</dbReference>
<dbReference type="Pfam" id="PF00591">
    <property type="entry name" value="Glycos_transf_3"/>
    <property type="match status" value="1"/>
</dbReference>
<dbReference type="FunFam" id="3.40.1030.10:FF:000003">
    <property type="entry name" value="Pyrimidine-nucleoside phosphorylase"/>
    <property type="match status" value="1"/>
</dbReference>
<dbReference type="GO" id="GO:0009032">
    <property type="term" value="F:thymidine phosphorylase activity"/>
    <property type="evidence" value="ECO:0007669"/>
    <property type="project" value="TreeGrafter"/>
</dbReference>
<evidence type="ECO:0000313" key="12">
    <source>
        <dbReference type="EMBL" id="HIR55018.1"/>
    </source>
</evidence>
<organism evidence="12 13">
    <name type="scientific">Candidatus Scatomorpha intestinigallinarum</name>
    <dbReference type="NCBI Taxonomy" id="2840923"/>
    <lineage>
        <taxon>Bacteria</taxon>
        <taxon>Bacillati</taxon>
        <taxon>Bacillota</taxon>
        <taxon>Clostridia</taxon>
        <taxon>Eubacteriales</taxon>
        <taxon>Candidatus Scatomorpha</taxon>
    </lineage>
</organism>
<dbReference type="GO" id="GO:0006206">
    <property type="term" value="P:pyrimidine nucleobase metabolic process"/>
    <property type="evidence" value="ECO:0007669"/>
    <property type="project" value="InterPro"/>
</dbReference>
<dbReference type="AlphaFoldDB" id="A0A9D1DLK2"/>
<dbReference type="InterPro" id="IPR013102">
    <property type="entry name" value="PYNP_C"/>
</dbReference>
<reference evidence="12" key="1">
    <citation type="submission" date="2020-10" db="EMBL/GenBank/DDBJ databases">
        <authorList>
            <person name="Gilroy R."/>
        </authorList>
    </citation>
    <scope>NUCLEOTIDE SEQUENCE</scope>
    <source>
        <strain evidence="12">ChiGjej3B3-7149</strain>
    </source>
</reference>
<evidence type="ECO:0000256" key="4">
    <source>
        <dbReference type="ARBA" id="ARBA00011738"/>
    </source>
</evidence>
<dbReference type="EMBL" id="DVHH01000134">
    <property type="protein sequence ID" value="HIR55018.1"/>
    <property type="molecule type" value="Genomic_DNA"/>
</dbReference>
<comment type="catalytic activity">
    <reaction evidence="10">
        <text>thymidine + phosphate = 2-deoxy-alpha-D-ribose 1-phosphate + thymine</text>
        <dbReference type="Rhea" id="RHEA:16037"/>
        <dbReference type="ChEBI" id="CHEBI:17748"/>
        <dbReference type="ChEBI" id="CHEBI:17821"/>
        <dbReference type="ChEBI" id="CHEBI:43474"/>
        <dbReference type="ChEBI" id="CHEBI:57259"/>
        <dbReference type="EC" id="2.4.2.2"/>
    </reaction>
</comment>
<dbReference type="GO" id="GO:0004645">
    <property type="term" value="F:1,4-alpha-oligoglucan phosphorylase activity"/>
    <property type="evidence" value="ECO:0007669"/>
    <property type="project" value="InterPro"/>
</dbReference>
<accession>A0A9D1DLK2</accession>
<keyword evidence="8 12" id="KW-0808">Transferase</keyword>
<dbReference type="SMART" id="SM00941">
    <property type="entry name" value="PYNP_C"/>
    <property type="match status" value="1"/>
</dbReference>
<dbReference type="GO" id="GO:0005829">
    <property type="term" value="C:cytosol"/>
    <property type="evidence" value="ECO:0007669"/>
    <property type="project" value="TreeGrafter"/>
</dbReference>
<evidence type="ECO:0000313" key="13">
    <source>
        <dbReference type="Proteomes" id="UP000824238"/>
    </source>
</evidence>
<dbReference type="SUPFAM" id="SSF47648">
    <property type="entry name" value="Nucleoside phosphorylase/phosphoribosyltransferase N-terminal domain"/>
    <property type="match status" value="1"/>
</dbReference>
<dbReference type="Gene3D" id="1.20.970.10">
    <property type="entry name" value="Transferase, Pyrimidine Nucleoside Phosphorylase, Chain C"/>
    <property type="match status" value="1"/>
</dbReference>
<dbReference type="InterPro" id="IPR000312">
    <property type="entry name" value="Glycosyl_Trfase_fam3"/>
</dbReference>
<comment type="function">
    <text evidence="2">Catalyzes phosphorolysis of the pyrimidine nucleosides uridine, thymidine and 2'-deoxyuridine with the formation of the corresponding pyrimidine base and ribose-1-phosphate.</text>
</comment>
<gene>
    <name evidence="12" type="ORF">IAD36_05395</name>
</gene>
<dbReference type="InterPro" id="IPR036566">
    <property type="entry name" value="PYNP-like_C_sf"/>
</dbReference>
<dbReference type="InterPro" id="IPR036320">
    <property type="entry name" value="Glycosyl_Trfase_fam3_N_dom_sf"/>
</dbReference>
<dbReference type="NCBIfam" id="TIGR02644">
    <property type="entry name" value="Y_phosphoryl"/>
    <property type="match status" value="1"/>
</dbReference>
<evidence type="ECO:0000256" key="10">
    <source>
        <dbReference type="ARBA" id="ARBA00048525"/>
    </source>
</evidence>
<proteinExistence type="inferred from homology"/>
<dbReference type="Pfam" id="PF07831">
    <property type="entry name" value="PYNP_C"/>
    <property type="match status" value="1"/>
</dbReference>
<sequence length="434" mass="46057">MLMTDIIAKKRDGGELTAEEIGFVIDGYTRGEVPDYQVSALLMAIVWRGMTRRETYDLTMAMVRSGDVLDLSSISGVKADKHSTGGVGDKTSLCLLPMVATQGVRMAKMSGRGLGHTGGTLDKLESFAGFKCGLTLEGFFRQVEETGFAIAGQTANLDPADKKLYALRDVTGTVRSMPLIVSSIMSKKLAAGADVIVLDVKCGGGAFMKTEAEARELAREMVEIGKLNGRRTVACITDMDQPLGNAVGNALEVAEALALLRGEYGGDLLELCLTLGSCILTEAGAASGEAEAREKLLGSIKSGAALEKFADFVRSQGGDAREVYEPSLLPQAPVRLEVPAPSSGYVNHIDAMGVGLVSMHLGGGRATKESEIDLSVGLVLHRKLADAVEAGESLATIHARDEESARRAVQQLAAAYEIGPERPERPPFVRDIIR</sequence>
<evidence type="ECO:0000256" key="1">
    <source>
        <dbReference type="ARBA" id="ARBA00001066"/>
    </source>
</evidence>
<dbReference type="PROSITE" id="PS00647">
    <property type="entry name" value="THYMID_PHOSPHORYLASE"/>
    <property type="match status" value="1"/>
</dbReference>
<dbReference type="Gene3D" id="3.90.1170.30">
    <property type="entry name" value="Pyrimidine nucleoside phosphorylase-like, C-terminal domain"/>
    <property type="match status" value="1"/>
</dbReference>
<comment type="subunit">
    <text evidence="4">Homodimer.</text>
</comment>
<evidence type="ECO:0000256" key="5">
    <source>
        <dbReference type="ARBA" id="ARBA00011889"/>
    </source>
</evidence>
<evidence type="ECO:0000256" key="6">
    <source>
        <dbReference type="ARBA" id="ARBA00014680"/>
    </source>
</evidence>
<reference evidence="12" key="2">
    <citation type="journal article" date="2021" name="PeerJ">
        <title>Extensive microbial diversity within the chicken gut microbiome revealed by metagenomics and culture.</title>
        <authorList>
            <person name="Gilroy R."/>
            <person name="Ravi A."/>
            <person name="Getino M."/>
            <person name="Pursley I."/>
            <person name="Horton D.L."/>
            <person name="Alikhan N.F."/>
            <person name="Baker D."/>
            <person name="Gharbi K."/>
            <person name="Hall N."/>
            <person name="Watson M."/>
            <person name="Adriaenssens E.M."/>
            <person name="Foster-Nyarko E."/>
            <person name="Jarju S."/>
            <person name="Secka A."/>
            <person name="Antonio M."/>
            <person name="Oren A."/>
            <person name="Chaudhuri R.R."/>
            <person name="La Ragione R."/>
            <person name="Hildebrand F."/>
            <person name="Pallen M.J."/>
        </authorList>
    </citation>
    <scope>NUCLEOTIDE SEQUENCE</scope>
    <source>
        <strain evidence="12">ChiGjej3B3-7149</strain>
    </source>
</reference>
<dbReference type="Gene3D" id="3.40.1030.10">
    <property type="entry name" value="Nucleoside phosphorylase/phosphoribosyltransferase catalytic domain"/>
    <property type="match status" value="1"/>
</dbReference>
<dbReference type="NCBIfam" id="NF004490">
    <property type="entry name" value="PRK05820.1"/>
    <property type="match status" value="1"/>
</dbReference>
<dbReference type="GO" id="GO:0006213">
    <property type="term" value="P:pyrimidine nucleoside metabolic process"/>
    <property type="evidence" value="ECO:0007669"/>
    <property type="project" value="InterPro"/>
</dbReference>
<comment type="similarity">
    <text evidence="3">Belongs to the thymidine/pyrimidine-nucleoside phosphorylase family.</text>
</comment>
<evidence type="ECO:0000256" key="7">
    <source>
        <dbReference type="ARBA" id="ARBA00022676"/>
    </source>
</evidence>